<evidence type="ECO:0000256" key="4">
    <source>
        <dbReference type="ARBA" id="ARBA00044881"/>
    </source>
</evidence>
<comment type="catalytic activity">
    <reaction evidence="8">
        <text>L-aspartyl-L-lysine(out) = L-aspartyl-L-lysine(in)</text>
        <dbReference type="Rhea" id="RHEA:79411"/>
        <dbReference type="ChEBI" id="CHEBI:229953"/>
    </reaction>
</comment>
<keyword evidence="20" id="KW-0812">Transmembrane</keyword>
<comment type="catalytic activity">
    <reaction evidence="12">
        <text>L-histidyl-L-alpha-amino acid(out) = L-histidyl-L-alpha-amino acid(in)</text>
        <dbReference type="Rhea" id="RHEA:79379"/>
        <dbReference type="ChEBI" id="CHEBI:229964"/>
    </reaction>
</comment>
<evidence type="ECO:0000256" key="8">
    <source>
        <dbReference type="ARBA" id="ARBA00044898"/>
    </source>
</evidence>
<feature type="region of interest" description="Disordered" evidence="19">
    <location>
        <begin position="1"/>
        <end position="80"/>
    </location>
</feature>
<feature type="transmembrane region" description="Helical" evidence="20">
    <location>
        <begin position="310"/>
        <end position="333"/>
    </location>
</feature>
<evidence type="ECO:0000256" key="10">
    <source>
        <dbReference type="ARBA" id="ARBA00044900"/>
    </source>
</evidence>
<comment type="catalytic activity">
    <reaction evidence="5">
        <text>L-alpha-aminoacyl-L-histidine(out) = L-alpha-aminoacyl-L-histidine(in)</text>
        <dbReference type="Rhea" id="RHEA:79375"/>
        <dbReference type="ChEBI" id="CHEBI:229967"/>
    </reaction>
</comment>
<dbReference type="InterPro" id="IPR036259">
    <property type="entry name" value="MFS_trans_sf"/>
</dbReference>
<sequence length="530" mass="59512">MQAGRLAGSNNNNTITNKRQSLDAVNRMSKDMLLHRPSLDTERTQSGTFDDTEDGKDLPFQEDHHPTPPGEKPAEHHGGDTALANAPWRYKVIALATALMLPVGSHFSTSALSAMKSSIRDMSDLIMRNVLYGITLNDIFFFKISILTIHDTVSYHPLFPSSTQYSLLLENLYYPNGFAHKIYPLLLACNFPSVDYRLFLGTLVANPITERTGNWAWAFWLAFVLCGFYIVMNVIYALVVYHLEGTSEVTDQEVSRLKKKKSFKYKSIMKFPVFFWNVIVIEFNFASVWSSFQTISTDLVQNRFGTTGVLAGYTASASQIMPIVVVPLLGIFIDMFGYRIKILTFSGVFLIICAVLLGYTYVNAVVGMVFYSFSLAFGTIPMITSIGMILPSDYIGTGLGIYKSSNNIGSVILDIIVGLVQDRTQGQSYSGVMILYLVMACMGLCIVVAFLFIQRFFMGNLLELSRKKRQELMKERNDREIELNRQGYDSFEEMEVKTINVVIIGLFTAALLASWVLFFVFSIGTHTIKI</sequence>
<dbReference type="InterPro" id="IPR011701">
    <property type="entry name" value="MFS"/>
</dbReference>
<dbReference type="Pfam" id="PF07690">
    <property type="entry name" value="MFS_1"/>
    <property type="match status" value="1"/>
</dbReference>
<dbReference type="GO" id="GO:0022857">
    <property type="term" value="F:transmembrane transporter activity"/>
    <property type="evidence" value="ECO:0007669"/>
    <property type="project" value="InterPro"/>
</dbReference>
<dbReference type="Proteomes" id="UP001209540">
    <property type="component" value="Unassembled WGS sequence"/>
</dbReference>
<evidence type="ECO:0000256" key="14">
    <source>
        <dbReference type="ARBA" id="ARBA00044924"/>
    </source>
</evidence>
<evidence type="ECO:0000256" key="6">
    <source>
        <dbReference type="ARBA" id="ARBA00044891"/>
    </source>
</evidence>
<comment type="function">
    <text evidence="17">Lysosomal dipeptide uniporter that selectively exports lysine, arginine or histidine-containing dipeptides with a net positive charge from the lysosome lumen into the cytosol. Could play a role in a specific type of protein O-glycosylation indirectly regulating macrophages migration and tissue invasion. Also essential for liver homeostasis.</text>
</comment>
<comment type="catalytic activity">
    <reaction evidence="3">
        <text>L-histidyl-glycine(out) = L-histidyl-glycine(in)</text>
        <dbReference type="Rhea" id="RHEA:79395"/>
        <dbReference type="ChEBI" id="CHEBI:229957"/>
    </reaction>
</comment>
<comment type="catalytic activity">
    <reaction evidence="14">
        <text>L-lysyl-glycine(out) = L-lysyl-glycine(in)</text>
        <dbReference type="Rhea" id="RHEA:79407"/>
        <dbReference type="ChEBI" id="CHEBI:191202"/>
    </reaction>
</comment>
<accession>A0AAD5K3J6</accession>
<name>A0AAD5K3J6_9FUNG</name>
<dbReference type="Gene3D" id="1.20.1250.20">
    <property type="entry name" value="MFS general substrate transporter like domains"/>
    <property type="match status" value="1"/>
</dbReference>
<evidence type="ECO:0000256" key="16">
    <source>
        <dbReference type="ARBA" id="ARBA00045018"/>
    </source>
</evidence>
<evidence type="ECO:0000256" key="5">
    <source>
        <dbReference type="ARBA" id="ARBA00044884"/>
    </source>
</evidence>
<comment type="catalytic activity">
    <reaction evidence="2">
        <text>L-lysyl-L-alanine(out) = L-lysyl-L-alanine(in)</text>
        <dbReference type="Rhea" id="RHEA:79399"/>
        <dbReference type="ChEBI" id="CHEBI:229954"/>
    </reaction>
</comment>
<feature type="compositionally biased region" description="Basic and acidic residues" evidence="19">
    <location>
        <begin position="28"/>
        <end position="43"/>
    </location>
</feature>
<dbReference type="SUPFAM" id="SSF103473">
    <property type="entry name" value="MFS general substrate transporter"/>
    <property type="match status" value="1"/>
</dbReference>
<evidence type="ECO:0000313" key="21">
    <source>
        <dbReference type="EMBL" id="KAI9268031.1"/>
    </source>
</evidence>
<dbReference type="EMBL" id="JAIXMP010000009">
    <property type="protein sequence ID" value="KAI9268031.1"/>
    <property type="molecule type" value="Genomic_DNA"/>
</dbReference>
<protein>
    <recommendedName>
        <fullName evidence="15">Lysosomal dipeptide transporter MFSD1</fullName>
    </recommendedName>
    <alternativeName>
        <fullName evidence="16">Major facilitator superfamily domain-containing protein 1</fullName>
    </alternativeName>
</protein>
<comment type="catalytic activity">
    <reaction evidence="10">
        <text>L-lysyl-L-lysine(out) = L-lysyl-L-lysine(in)</text>
        <dbReference type="Rhea" id="RHEA:79403"/>
        <dbReference type="ChEBI" id="CHEBI:229956"/>
    </reaction>
</comment>
<evidence type="ECO:0000256" key="3">
    <source>
        <dbReference type="ARBA" id="ARBA00044878"/>
    </source>
</evidence>
<keyword evidence="22" id="KW-1185">Reference proteome</keyword>
<dbReference type="GO" id="GO:0016020">
    <property type="term" value="C:membrane"/>
    <property type="evidence" value="ECO:0007669"/>
    <property type="project" value="UniProtKB-SubCell"/>
</dbReference>
<evidence type="ECO:0000256" key="12">
    <source>
        <dbReference type="ARBA" id="ARBA00044912"/>
    </source>
</evidence>
<dbReference type="AlphaFoldDB" id="A0AAD5K3J6"/>
<feature type="transmembrane region" description="Helical" evidence="20">
    <location>
        <begin position="268"/>
        <end position="290"/>
    </location>
</feature>
<comment type="subunit">
    <text evidence="18">Homodimer. Interacts with lysosomal protein GLMP (via lumenal domain); the interaction starts while both proteins are still in the endoplasmic reticulum and is required for stabilization of MFSD1 in lysosomes but has no direct effect on its targeting to lysosomes or transporter activity.</text>
</comment>
<evidence type="ECO:0000256" key="17">
    <source>
        <dbReference type="ARBA" id="ARBA00045709"/>
    </source>
</evidence>
<evidence type="ECO:0000256" key="15">
    <source>
        <dbReference type="ARBA" id="ARBA00044985"/>
    </source>
</evidence>
<evidence type="ECO:0000256" key="11">
    <source>
        <dbReference type="ARBA" id="ARBA00044903"/>
    </source>
</evidence>
<evidence type="ECO:0000313" key="22">
    <source>
        <dbReference type="Proteomes" id="UP001209540"/>
    </source>
</evidence>
<comment type="subcellular location">
    <subcellularLocation>
        <location evidence="1">Membrane</location>
        <topology evidence="1">Multi-pass membrane protein</topology>
    </subcellularLocation>
</comment>
<evidence type="ECO:0000256" key="7">
    <source>
        <dbReference type="ARBA" id="ARBA00044893"/>
    </source>
</evidence>
<evidence type="ECO:0000256" key="19">
    <source>
        <dbReference type="SAM" id="MobiDB-lite"/>
    </source>
</evidence>
<comment type="caution">
    <text evidence="21">The sequence shown here is derived from an EMBL/GenBank/DDBJ whole genome shotgun (WGS) entry which is preliminary data.</text>
</comment>
<feature type="transmembrane region" description="Helical" evidence="20">
    <location>
        <begin position="499"/>
        <end position="521"/>
    </location>
</feature>
<comment type="catalytic activity">
    <reaction evidence="7">
        <text>L-alpha-aminoacyl-L-lysine(out) = L-alpha-aminoacyl-L-lysine(in)</text>
        <dbReference type="Rhea" id="RHEA:79383"/>
        <dbReference type="ChEBI" id="CHEBI:229966"/>
    </reaction>
</comment>
<organism evidence="21 22">
    <name type="scientific">Phascolomyces articulosus</name>
    <dbReference type="NCBI Taxonomy" id="60185"/>
    <lineage>
        <taxon>Eukaryota</taxon>
        <taxon>Fungi</taxon>
        <taxon>Fungi incertae sedis</taxon>
        <taxon>Mucoromycota</taxon>
        <taxon>Mucoromycotina</taxon>
        <taxon>Mucoromycetes</taxon>
        <taxon>Mucorales</taxon>
        <taxon>Lichtheimiaceae</taxon>
        <taxon>Phascolomyces</taxon>
    </lineage>
</organism>
<feature type="transmembrane region" description="Helical" evidence="20">
    <location>
        <begin position="433"/>
        <end position="457"/>
    </location>
</feature>
<feature type="transmembrane region" description="Helical" evidence="20">
    <location>
        <begin position="340"/>
        <end position="362"/>
    </location>
</feature>
<reference evidence="21" key="2">
    <citation type="submission" date="2023-02" db="EMBL/GenBank/DDBJ databases">
        <authorList>
            <consortium name="DOE Joint Genome Institute"/>
            <person name="Mondo S.J."/>
            <person name="Chang Y."/>
            <person name="Wang Y."/>
            <person name="Ahrendt S."/>
            <person name="Andreopoulos W."/>
            <person name="Barry K."/>
            <person name="Beard J."/>
            <person name="Benny G.L."/>
            <person name="Blankenship S."/>
            <person name="Bonito G."/>
            <person name="Cuomo C."/>
            <person name="Desiro A."/>
            <person name="Gervers K.A."/>
            <person name="Hundley H."/>
            <person name="Kuo A."/>
            <person name="LaButti K."/>
            <person name="Lang B.F."/>
            <person name="Lipzen A."/>
            <person name="O'Donnell K."/>
            <person name="Pangilinan J."/>
            <person name="Reynolds N."/>
            <person name="Sandor L."/>
            <person name="Smith M.W."/>
            <person name="Tsang A."/>
            <person name="Grigoriev I.V."/>
            <person name="Stajich J.E."/>
            <person name="Spatafora J.W."/>
        </authorList>
    </citation>
    <scope>NUCLEOTIDE SEQUENCE</scope>
    <source>
        <strain evidence="21">RSA 2281</strain>
    </source>
</reference>
<evidence type="ECO:0000256" key="9">
    <source>
        <dbReference type="ARBA" id="ARBA00044899"/>
    </source>
</evidence>
<dbReference type="InterPro" id="IPR052187">
    <property type="entry name" value="MFSD1"/>
</dbReference>
<comment type="catalytic activity">
    <reaction evidence="4">
        <text>L-alpha-aminoacyl-L-arginine(out) = L-alpha-aminoacyl-L-arginine(in)</text>
        <dbReference type="Rhea" id="RHEA:79367"/>
        <dbReference type="ChEBI" id="CHEBI:229968"/>
    </reaction>
</comment>
<dbReference type="PANTHER" id="PTHR23512">
    <property type="entry name" value="MAJOR FACILITATOR SUPERFAMILY DOMAIN-CONTAINING PROTEIN 1"/>
    <property type="match status" value="1"/>
</dbReference>
<evidence type="ECO:0000256" key="18">
    <source>
        <dbReference type="ARBA" id="ARBA00046376"/>
    </source>
</evidence>
<proteinExistence type="predicted"/>
<feature type="transmembrane region" description="Helical" evidence="20">
    <location>
        <begin position="217"/>
        <end position="239"/>
    </location>
</feature>
<evidence type="ECO:0000256" key="2">
    <source>
        <dbReference type="ARBA" id="ARBA00044876"/>
    </source>
</evidence>
<keyword evidence="20" id="KW-0472">Membrane</keyword>
<comment type="catalytic activity">
    <reaction evidence="13">
        <text>L-alanyl-L-lysine(out) = L-alanyl-L-lysine(in)</text>
        <dbReference type="Rhea" id="RHEA:79415"/>
        <dbReference type="ChEBI" id="CHEBI:192470"/>
    </reaction>
</comment>
<feature type="compositionally biased region" description="Polar residues" evidence="19">
    <location>
        <begin position="8"/>
        <end position="19"/>
    </location>
</feature>
<gene>
    <name evidence="21" type="ORF">BDA99DRAFT_535550</name>
</gene>
<keyword evidence="20" id="KW-1133">Transmembrane helix</keyword>
<evidence type="ECO:0000256" key="20">
    <source>
        <dbReference type="SAM" id="Phobius"/>
    </source>
</evidence>
<comment type="catalytic activity">
    <reaction evidence="9">
        <text>L-arginyl-L-alpha-amino acid(out) = L-arginyl-L-alpha-amino acid(in)</text>
        <dbReference type="Rhea" id="RHEA:79371"/>
        <dbReference type="ChEBI" id="CHEBI:84315"/>
    </reaction>
</comment>
<comment type="catalytic activity">
    <reaction evidence="6">
        <text>L-lysyl-L-alpha-amino acid(out) = L-lysyl-L-alpha-amino acid(in)</text>
        <dbReference type="Rhea" id="RHEA:79387"/>
        <dbReference type="ChEBI" id="CHEBI:229965"/>
    </reaction>
</comment>
<evidence type="ECO:0000256" key="1">
    <source>
        <dbReference type="ARBA" id="ARBA00004141"/>
    </source>
</evidence>
<comment type="catalytic activity">
    <reaction evidence="11">
        <text>L-arginyl-glycine(out) = L-arginyl-glycine(in)</text>
        <dbReference type="Rhea" id="RHEA:79391"/>
        <dbReference type="ChEBI" id="CHEBI:229955"/>
    </reaction>
</comment>
<reference evidence="21" key="1">
    <citation type="journal article" date="2022" name="IScience">
        <title>Evolution of zygomycete secretomes and the origins of terrestrial fungal ecologies.</title>
        <authorList>
            <person name="Chang Y."/>
            <person name="Wang Y."/>
            <person name="Mondo S."/>
            <person name="Ahrendt S."/>
            <person name="Andreopoulos W."/>
            <person name="Barry K."/>
            <person name="Beard J."/>
            <person name="Benny G.L."/>
            <person name="Blankenship S."/>
            <person name="Bonito G."/>
            <person name="Cuomo C."/>
            <person name="Desiro A."/>
            <person name="Gervers K.A."/>
            <person name="Hundley H."/>
            <person name="Kuo A."/>
            <person name="LaButti K."/>
            <person name="Lang B.F."/>
            <person name="Lipzen A."/>
            <person name="O'Donnell K."/>
            <person name="Pangilinan J."/>
            <person name="Reynolds N."/>
            <person name="Sandor L."/>
            <person name="Smith M.E."/>
            <person name="Tsang A."/>
            <person name="Grigoriev I.V."/>
            <person name="Stajich J.E."/>
            <person name="Spatafora J.W."/>
        </authorList>
    </citation>
    <scope>NUCLEOTIDE SEQUENCE</scope>
    <source>
        <strain evidence="21">RSA 2281</strain>
    </source>
</reference>
<feature type="compositionally biased region" description="Basic and acidic residues" evidence="19">
    <location>
        <begin position="55"/>
        <end position="79"/>
    </location>
</feature>
<feature type="transmembrane region" description="Helical" evidence="20">
    <location>
        <begin position="130"/>
        <end position="150"/>
    </location>
</feature>
<dbReference type="PANTHER" id="PTHR23512:SF12">
    <property type="entry name" value="TRANSPORTER, PUTATIVE (AFU_ORTHOLOGUE AFUA_4G00260)-RELATED"/>
    <property type="match status" value="1"/>
</dbReference>
<evidence type="ECO:0000256" key="13">
    <source>
        <dbReference type="ARBA" id="ARBA00044919"/>
    </source>
</evidence>
<dbReference type="Gene3D" id="1.10.287.70">
    <property type="match status" value="1"/>
</dbReference>